<evidence type="ECO:0000256" key="1">
    <source>
        <dbReference type="SAM" id="Phobius"/>
    </source>
</evidence>
<reference evidence="3" key="1">
    <citation type="journal article" date="2019" name="Int. J. Syst. Evol. Microbiol.">
        <title>The Global Catalogue of Microorganisms (GCM) 10K type strain sequencing project: providing services to taxonomists for standard genome sequencing and annotation.</title>
        <authorList>
            <consortium name="The Broad Institute Genomics Platform"/>
            <consortium name="The Broad Institute Genome Sequencing Center for Infectious Disease"/>
            <person name="Wu L."/>
            <person name="Ma J."/>
        </authorList>
    </citation>
    <scope>NUCLEOTIDE SEQUENCE [LARGE SCALE GENOMIC DNA]</scope>
    <source>
        <strain evidence="3">NBRC 103166</strain>
    </source>
</reference>
<organism evidence="2 3">
    <name type="scientific">Psychromonas marina</name>
    <dbReference type="NCBI Taxonomy" id="88364"/>
    <lineage>
        <taxon>Bacteria</taxon>
        <taxon>Pseudomonadati</taxon>
        <taxon>Pseudomonadota</taxon>
        <taxon>Gammaproteobacteria</taxon>
        <taxon>Alteromonadales</taxon>
        <taxon>Psychromonadaceae</taxon>
        <taxon>Psychromonas</taxon>
    </lineage>
</organism>
<dbReference type="NCBIfam" id="TIGR02976">
    <property type="entry name" value="phageshock_pspB"/>
    <property type="match status" value="1"/>
</dbReference>
<proteinExistence type="predicted"/>
<dbReference type="EMBL" id="BSPQ01000002">
    <property type="protein sequence ID" value="GLS89965.1"/>
    <property type="molecule type" value="Genomic_DNA"/>
</dbReference>
<keyword evidence="1" id="KW-0472">Membrane</keyword>
<feature type="transmembrane region" description="Helical" evidence="1">
    <location>
        <begin position="6"/>
        <end position="24"/>
    </location>
</feature>
<keyword evidence="3" id="KW-1185">Reference proteome</keyword>
<dbReference type="RefSeq" id="WP_284203087.1">
    <property type="nucleotide sequence ID" value="NZ_BSPQ01000002.1"/>
</dbReference>
<sequence length="74" mass="8668">MSFITTPLVIFLIFVAPIWLVLHYRAKKQSNQGLSADDQKKMQALIERTETLQKRLVTLEQVLDKEAPNWRKND</sequence>
<keyword evidence="1" id="KW-0812">Transmembrane</keyword>
<accession>A0ABQ6DY11</accession>
<dbReference type="InterPro" id="IPR009554">
    <property type="entry name" value="Phageshock_PspB"/>
</dbReference>
<dbReference type="Pfam" id="PF06667">
    <property type="entry name" value="PspB"/>
    <property type="match status" value="1"/>
</dbReference>
<gene>
    <name evidence="2" type="primary">pspB</name>
    <name evidence="2" type="ORF">GCM10007916_10320</name>
</gene>
<keyword evidence="1" id="KW-1133">Transmembrane helix</keyword>
<name>A0ABQ6DY11_9GAMM</name>
<comment type="caution">
    <text evidence="2">The sequence shown here is derived from an EMBL/GenBank/DDBJ whole genome shotgun (WGS) entry which is preliminary data.</text>
</comment>
<dbReference type="Proteomes" id="UP001157353">
    <property type="component" value="Unassembled WGS sequence"/>
</dbReference>
<evidence type="ECO:0000313" key="2">
    <source>
        <dbReference type="EMBL" id="GLS89965.1"/>
    </source>
</evidence>
<dbReference type="NCBIfam" id="NF006993">
    <property type="entry name" value="PRK09458.1"/>
    <property type="match status" value="1"/>
</dbReference>
<protein>
    <submittedName>
        <fullName evidence="2">Phage shock protein B</fullName>
    </submittedName>
</protein>
<evidence type="ECO:0000313" key="3">
    <source>
        <dbReference type="Proteomes" id="UP001157353"/>
    </source>
</evidence>